<dbReference type="EMBL" id="CP056041">
    <property type="protein sequence ID" value="QKZ23250.1"/>
    <property type="molecule type" value="Genomic_DNA"/>
</dbReference>
<gene>
    <name evidence="1" type="ORF">HUT05_41345</name>
</gene>
<dbReference type="Proteomes" id="UP000509418">
    <property type="component" value="Chromosome"/>
</dbReference>
<proteinExistence type="predicted"/>
<name>A0A7H8TMB8_STRCX</name>
<evidence type="ECO:0000313" key="2">
    <source>
        <dbReference type="Proteomes" id="UP000509418"/>
    </source>
</evidence>
<keyword evidence="2" id="KW-1185">Reference proteome</keyword>
<organism evidence="1 2">
    <name type="scientific">Streptomyces chartreusis</name>
    <dbReference type="NCBI Taxonomy" id="1969"/>
    <lineage>
        <taxon>Bacteria</taxon>
        <taxon>Bacillati</taxon>
        <taxon>Actinomycetota</taxon>
        <taxon>Actinomycetes</taxon>
        <taxon>Kitasatosporales</taxon>
        <taxon>Streptomycetaceae</taxon>
        <taxon>Streptomyces</taxon>
    </lineage>
</organism>
<accession>A0A7H8TMB8</accession>
<sequence>MAGAQPIVVYPLAEDGGRRVRVDDRFVGMAYGLLDIVEFLRLAGLDEVDDDWVRESELIEWRGSGPDGWGR</sequence>
<evidence type="ECO:0000313" key="1">
    <source>
        <dbReference type="EMBL" id="QKZ23250.1"/>
    </source>
</evidence>
<dbReference type="AlphaFoldDB" id="A0A7H8TMB8"/>
<reference evidence="1 2" key="1">
    <citation type="submission" date="2020-06" db="EMBL/GenBank/DDBJ databases">
        <title>Genome mining for natural products.</title>
        <authorList>
            <person name="Zhang B."/>
            <person name="Shi J."/>
            <person name="Ge H."/>
        </authorList>
    </citation>
    <scope>NUCLEOTIDE SEQUENCE [LARGE SCALE GENOMIC DNA]</scope>
    <source>
        <strain evidence="1 2">NA02069</strain>
    </source>
</reference>
<protein>
    <submittedName>
        <fullName evidence="1">Uncharacterized protein</fullName>
    </submittedName>
</protein>
<dbReference type="RefSeq" id="WP_030952877.1">
    <property type="nucleotide sequence ID" value="NZ_CBDRGH010000058.1"/>
</dbReference>